<proteinExistence type="predicted"/>
<evidence type="ECO:0000256" key="2">
    <source>
        <dbReference type="SAM" id="Phobius"/>
    </source>
</evidence>
<protein>
    <submittedName>
        <fullName evidence="4">SPOR domain-containing protein</fullName>
    </submittedName>
</protein>
<accession>A0ABS1WTZ6</accession>
<reference evidence="4 5" key="1">
    <citation type="journal article" date="2021" name="Int. J. Syst. Evol. Microbiol.">
        <title>Steroidobacter gossypii sp. nov., isolated from soil of cotton cropping field.</title>
        <authorList>
            <person name="Huang R."/>
            <person name="Yang S."/>
            <person name="Zhen C."/>
            <person name="Liu W."/>
        </authorList>
    </citation>
    <scope>NUCLEOTIDE SEQUENCE [LARGE SCALE GENOMIC DNA]</scope>
    <source>
        <strain evidence="4 5">S1-65</strain>
    </source>
</reference>
<gene>
    <name evidence="4" type="ORF">JM946_06680</name>
</gene>
<dbReference type="InterPro" id="IPR007730">
    <property type="entry name" value="SPOR-like_dom"/>
</dbReference>
<keyword evidence="2" id="KW-1133">Transmembrane helix</keyword>
<dbReference type="RefSeq" id="WP_203166371.1">
    <property type="nucleotide sequence ID" value="NZ_JAEVLS010000001.1"/>
</dbReference>
<comment type="caution">
    <text evidence="4">The sequence shown here is derived from an EMBL/GenBank/DDBJ whole genome shotgun (WGS) entry which is preliminary data.</text>
</comment>
<organism evidence="4 5">
    <name type="scientific">Steroidobacter gossypii</name>
    <dbReference type="NCBI Taxonomy" id="2805490"/>
    <lineage>
        <taxon>Bacteria</taxon>
        <taxon>Pseudomonadati</taxon>
        <taxon>Pseudomonadota</taxon>
        <taxon>Gammaproteobacteria</taxon>
        <taxon>Steroidobacterales</taxon>
        <taxon>Steroidobacteraceae</taxon>
        <taxon>Steroidobacter</taxon>
    </lineage>
</organism>
<keyword evidence="5" id="KW-1185">Reference proteome</keyword>
<dbReference type="PANTHER" id="PTHR38687">
    <property type="entry name" value="CELL DIVISION PROTEIN DEDD-RELATED"/>
    <property type="match status" value="1"/>
</dbReference>
<sequence length="193" mass="21220">MAKDYKHSKRRSGGSSGLSGTAGFVCGLALGLAVALGVYLFDRRTEARLAAQQTTAPMIRDEAEPDSKPRPASQKEAETQQFDFYEMLPKYEVVIPEQDSRSGSAPAVVAGPVQKPGAYILQAGSFRNHKDADRVRALIAMQGVESKIQKVTIDKDTWHRVRIGPITNLQRLEDTRSKLRQAQIDALVIRVGE</sequence>
<evidence type="ECO:0000259" key="3">
    <source>
        <dbReference type="PROSITE" id="PS51724"/>
    </source>
</evidence>
<dbReference type="EMBL" id="JAEVLS010000001">
    <property type="protein sequence ID" value="MBM0104423.1"/>
    <property type="molecule type" value="Genomic_DNA"/>
</dbReference>
<dbReference type="SUPFAM" id="SSF110997">
    <property type="entry name" value="Sporulation related repeat"/>
    <property type="match status" value="1"/>
</dbReference>
<evidence type="ECO:0000256" key="1">
    <source>
        <dbReference type="SAM" id="MobiDB-lite"/>
    </source>
</evidence>
<feature type="transmembrane region" description="Helical" evidence="2">
    <location>
        <begin position="21"/>
        <end position="41"/>
    </location>
</feature>
<dbReference type="InterPro" id="IPR052521">
    <property type="entry name" value="Cell_div_SPOR-domain"/>
</dbReference>
<dbReference type="InterPro" id="IPR036680">
    <property type="entry name" value="SPOR-like_sf"/>
</dbReference>
<name>A0ABS1WTZ6_9GAMM</name>
<keyword evidence="2" id="KW-0472">Membrane</keyword>
<dbReference type="Proteomes" id="UP000661077">
    <property type="component" value="Unassembled WGS sequence"/>
</dbReference>
<dbReference type="Pfam" id="PF05036">
    <property type="entry name" value="SPOR"/>
    <property type="match status" value="1"/>
</dbReference>
<feature type="domain" description="SPOR" evidence="3">
    <location>
        <begin position="113"/>
        <end position="191"/>
    </location>
</feature>
<evidence type="ECO:0000313" key="4">
    <source>
        <dbReference type="EMBL" id="MBM0104423.1"/>
    </source>
</evidence>
<feature type="region of interest" description="Disordered" evidence="1">
    <location>
        <begin position="51"/>
        <end position="77"/>
    </location>
</feature>
<dbReference type="Gene3D" id="3.30.70.1070">
    <property type="entry name" value="Sporulation related repeat"/>
    <property type="match status" value="1"/>
</dbReference>
<feature type="compositionally biased region" description="Basic and acidic residues" evidence="1">
    <location>
        <begin position="59"/>
        <end position="77"/>
    </location>
</feature>
<evidence type="ECO:0000313" key="5">
    <source>
        <dbReference type="Proteomes" id="UP000661077"/>
    </source>
</evidence>
<keyword evidence="2" id="KW-0812">Transmembrane</keyword>
<dbReference type="PROSITE" id="PS51724">
    <property type="entry name" value="SPOR"/>
    <property type="match status" value="1"/>
</dbReference>